<feature type="transmembrane region" description="Helical" evidence="1">
    <location>
        <begin position="253"/>
        <end position="272"/>
    </location>
</feature>
<sequence>MESIPQNSSLGDRQDIFEDLDLDLNRMILEAFLHGLYTGVISIALWTMLSRSTFGRFGRRFLLFIIIMLYLLATIGFSFDWAFLHRAFIGNGDNFYTVFQAAQMYSPWWIAYELVDGITGGIGTFLVDITLVWRCWVIWDRQWTVVTLPAACAFAGTAAKIIQLRSILLDTTDDVGDTSGFSSQIAFFSVMYISMTLATTLLCTVLIVYRIMRVSGVQSYFGILEVLVESSALYSLSLIANLAFVILNSDGCFYTDIVMMYIKGVAPTILVARVPFTSRRGDNHVEGRDRDLHEAYPDPEMATVIICQCRNDDEDGGLNFSSQERCECTHGDLPI</sequence>
<keyword evidence="3" id="KW-1185">Reference proteome</keyword>
<name>A0AA39UTM8_9AGAR</name>
<organism evidence="2 3">
    <name type="scientific">Armillaria luteobubalina</name>
    <dbReference type="NCBI Taxonomy" id="153913"/>
    <lineage>
        <taxon>Eukaryota</taxon>
        <taxon>Fungi</taxon>
        <taxon>Dikarya</taxon>
        <taxon>Basidiomycota</taxon>
        <taxon>Agaricomycotina</taxon>
        <taxon>Agaricomycetes</taxon>
        <taxon>Agaricomycetidae</taxon>
        <taxon>Agaricales</taxon>
        <taxon>Marasmiineae</taxon>
        <taxon>Physalacriaceae</taxon>
        <taxon>Armillaria</taxon>
    </lineage>
</organism>
<keyword evidence="1" id="KW-0812">Transmembrane</keyword>
<protein>
    <submittedName>
        <fullName evidence="2">Uncharacterized protein</fullName>
    </submittedName>
</protein>
<feature type="transmembrane region" description="Helical" evidence="1">
    <location>
        <begin position="31"/>
        <end position="49"/>
    </location>
</feature>
<dbReference type="EMBL" id="JAUEPU010000030">
    <property type="protein sequence ID" value="KAK0492360.1"/>
    <property type="molecule type" value="Genomic_DNA"/>
</dbReference>
<keyword evidence="1" id="KW-0472">Membrane</keyword>
<evidence type="ECO:0000256" key="1">
    <source>
        <dbReference type="SAM" id="Phobius"/>
    </source>
</evidence>
<feature type="transmembrane region" description="Helical" evidence="1">
    <location>
        <begin position="221"/>
        <end position="247"/>
    </location>
</feature>
<proteinExistence type="predicted"/>
<evidence type="ECO:0000313" key="3">
    <source>
        <dbReference type="Proteomes" id="UP001175228"/>
    </source>
</evidence>
<accession>A0AA39UTM8</accession>
<dbReference type="Proteomes" id="UP001175228">
    <property type="component" value="Unassembled WGS sequence"/>
</dbReference>
<reference evidence="2" key="1">
    <citation type="submission" date="2023-06" db="EMBL/GenBank/DDBJ databases">
        <authorList>
            <consortium name="Lawrence Berkeley National Laboratory"/>
            <person name="Ahrendt S."/>
            <person name="Sahu N."/>
            <person name="Indic B."/>
            <person name="Wong-Bajracharya J."/>
            <person name="Merenyi Z."/>
            <person name="Ke H.-M."/>
            <person name="Monk M."/>
            <person name="Kocsube S."/>
            <person name="Drula E."/>
            <person name="Lipzen A."/>
            <person name="Balint B."/>
            <person name="Henrissat B."/>
            <person name="Andreopoulos B."/>
            <person name="Martin F.M."/>
            <person name="Harder C.B."/>
            <person name="Rigling D."/>
            <person name="Ford K.L."/>
            <person name="Foster G.D."/>
            <person name="Pangilinan J."/>
            <person name="Papanicolaou A."/>
            <person name="Barry K."/>
            <person name="LaButti K."/>
            <person name="Viragh M."/>
            <person name="Koriabine M."/>
            <person name="Yan M."/>
            <person name="Riley R."/>
            <person name="Champramary S."/>
            <person name="Plett K.L."/>
            <person name="Tsai I.J."/>
            <person name="Slot J."/>
            <person name="Sipos G."/>
            <person name="Plett J."/>
            <person name="Nagy L.G."/>
            <person name="Grigoriev I.V."/>
        </authorList>
    </citation>
    <scope>NUCLEOTIDE SEQUENCE</scope>
    <source>
        <strain evidence="2">HWK02</strain>
    </source>
</reference>
<feature type="transmembrane region" description="Helical" evidence="1">
    <location>
        <begin position="185"/>
        <end position="209"/>
    </location>
</feature>
<feature type="transmembrane region" description="Helical" evidence="1">
    <location>
        <begin position="109"/>
        <end position="133"/>
    </location>
</feature>
<feature type="transmembrane region" description="Helical" evidence="1">
    <location>
        <begin position="61"/>
        <end position="89"/>
    </location>
</feature>
<keyword evidence="1" id="KW-1133">Transmembrane helix</keyword>
<comment type="caution">
    <text evidence="2">The sequence shown here is derived from an EMBL/GenBank/DDBJ whole genome shotgun (WGS) entry which is preliminary data.</text>
</comment>
<dbReference type="AlphaFoldDB" id="A0AA39UTM8"/>
<evidence type="ECO:0000313" key="2">
    <source>
        <dbReference type="EMBL" id="KAK0492360.1"/>
    </source>
</evidence>
<gene>
    <name evidence="2" type="ORF">EDD18DRAFT_1358031</name>
</gene>
<feature type="transmembrane region" description="Helical" evidence="1">
    <location>
        <begin position="145"/>
        <end position="165"/>
    </location>
</feature>